<keyword evidence="2" id="KW-1185">Reference proteome</keyword>
<proteinExistence type="predicted"/>
<evidence type="ECO:0000313" key="2">
    <source>
        <dbReference type="Proteomes" id="UP001207468"/>
    </source>
</evidence>
<organism evidence="1 2">
    <name type="scientific">Russula earlei</name>
    <dbReference type="NCBI Taxonomy" id="71964"/>
    <lineage>
        <taxon>Eukaryota</taxon>
        <taxon>Fungi</taxon>
        <taxon>Dikarya</taxon>
        <taxon>Basidiomycota</taxon>
        <taxon>Agaricomycotina</taxon>
        <taxon>Agaricomycetes</taxon>
        <taxon>Russulales</taxon>
        <taxon>Russulaceae</taxon>
        <taxon>Russula</taxon>
    </lineage>
</organism>
<dbReference type="Proteomes" id="UP001207468">
    <property type="component" value="Unassembled WGS sequence"/>
</dbReference>
<gene>
    <name evidence="1" type="ORF">F5148DRAFT_973486</name>
</gene>
<name>A0ACC0UN65_9AGAM</name>
<reference evidence="1" key="1">
    <citation type="submission" date="2021-03" db="EMBL/GenBank/DDBJ databases">
        <title>Evolutionary priming and transition to the ectomycorrhizal habit in an iconic lineage of mushroom-forming fungi: is preadaptation a requirement?</title>
        <authorList>
            <consortium name="DOE Joint Genome Institute"/>
            <person name="Looney B.P."/>
            <person name="Miyauchi S."/>
            <person name="Morin E."/>
            <person name="Drula E."/>
            <person name="Courty P.E."/>
            <person name="Chicoki N."/>
            <person name="Fauchery L."/>
            <person name="Kohler A."/>
            <person name="Kuo A."/>
            <person name="LaButti K."/>
            <person name="Pangilinan J."/>
            <person name="Lipzen A."/>
            <person name="Riley R."/>
            <person name="Andreopoulos W."/>
            <person name="He G."/>
            <person name="Johnson J."/>
            <person name="Barry K.W."/>
            <person name="Grigoriev I.V."/>
            <person name="Nagy L."/>
            <person name="Hibbett D."/>
            <person name="Henrissat B."/>
            <person name="Matheny P.B."/>
            <person name="Labbe J."/>
            <person name="Martin A.F."/>
        </authorList>
    </citation>
    <scope>NUCLEOTIDE SEQUENCE</scope>
    <source>
        <strain evidence="1">BPL698</strain>
    </source>
</reference>
<protein>
    <submittedName>
        <fullName evidence="1">Uncharacterized protein</fullName>
    </submittedName>
</protein>
<sequence length="525" mass="59059">MASETCVPRPACYERLFGESELSYYFQSRATGVNDMYLHLGFKGPKRLVHLPRVRAVWAILRMRHPLLASRVVMRTYDDVRFVFRPPASPEDALADAESQLEYRHQSKDELIESYLNGPRTLSNERLSYLIVSHAPSVHGQLPTPPSTPGNPADESTVSTEGLASGNRVFDYELFICAAHFIGDGMALHQFGNDFFCLVGGASSQEELDKLVADEWKQRWGRTLPSDIPALPASVDENLGTEENPFRRAAGTIDFQNSLDRQIGGQTFPRKNDPIRHTVVPTTSFGEDVTKAMLKTCKAQGVSISSTIFAICNVAWARMSPREKQELPMMMYAPINIRPYFAKPLNPSYWFLCVGYFNIVLPNFLPASCDVSETFWLRARKAKEQSSRFANSPMIVPRMREMAIKRGKQSRVWAKEDDDKAAGVWVPPPPTSDKAVAPRHPSVALLGLSLLGNLDGIYKHANFPDIKLHTLTTGSRQRHSAMLMFAYTFAGKLWISLGYDENGFDRETVDLFWRNVDAAVREFLI</sequence>
<accession>A0ACC0UN65</accession>
<comment type="caution">
    <text evidence="1">The sequence shown here is derived from an EMBL/GenBank/DDBJ whole genome shotgun (WGS) entry which is preliminary data.</text>
</comment>
<evidence type="ECO:0000313" key="1">
    <source>
        <dbReference type="EMBL" id="KAI9512519.1"/>
    </source>
</evidence>
<dbReference type="EMBL" id="JAGFNK010000008">
    <property type="protein sequence ID" value="KAI9512519.1"/>
    <property type="molecule type" value="Genomic_DNA"/>
</dbReference>